<evidence type="ECO:0000313" key="16">
    <source>
        <dbReference type="Ensembl" id="ENSCMMP00000027453.1"/>
    </source>
</evidence>
<feature type="coiled-coil region" evidence="12">
    <location>
        <begin position="325"/>
        <end position="420"/>
    </location>
</feature>
<keyword evidence="7" id="KW-0130">Cell adhesion</keyword>
<dbReference type="Gene3D" id="2.60.120.200">
    <property type="match status" value="4"/>
</dbReference>
<dbReference type="SMART" id="SM00180">
    <property type="entry name" value="EGF_Lam"/>
    <property type="match status" value="2"/>
</dbReference>
<feature type="coiled-coil region" evidence="12">
    <location>
        <begin position="561"/>
        <end position="588"/>
    </location>
</feature>
<dbReference type="PROSITE" id="PS01248">
    <property type="entry name" value="EGF_LAM_1"/>
    <property type="match status" value="1"/>
</dbReference>
<dbReference type="PROSITE" id="PS50025">
    <property type="entry name" value="LAM_G_DOMAIN"/>
    <property type="match status" value="3"/>
</dbReference>
<dbReference type="GO" id="GO:0005102">
    <property type="term" value="F:signaling receptor binding"/>
    <property type="evidence" value="ECO:0007669"/>
    <property type="project" value="InterPro"/>
</dbReference>
<keyword evidence="8 11" id="KW-1015">Disulfide bond</keyword>
<dbReference type="Gene3D" id="2.10.25.10">
    <property type="entry name" value="Laminin"/>
    <property type="match status" value="2"/>
</dbReference>
<dbReference type="InterPro" id="IPR010307">
    <property type="entry name" value="Laminin_dom_II"/>
</dbReference>
<dbReference type="CDD" id="cd00055">
    <property type="entry name" value="EGF_Lam"/>
    <property type="match status" value="2"/>
</dbReference>
<evidence type="ECO:0000256" key="10">
    <source>
        <dbReference type="ARBA" id="ARBA00023292"/>
    </source>
</evidence>
<feature type="disulfide bond" evidence="11">
    <location>
        <begin position="68"/>
        <end position="77"/>
    </location>
</feature>
<evidence type="ECO:0000256" key="13">
    <source>
        <dbReference type="SAM" id="Phobius"/>
    </source>
</evidence>
<keyword evidence="12" id="KW-0175">Coiled coil</keyword>
<dbReference type="Pfam" id="PF02210">
    <property type="entry name" value="Laminin_G_2"/>
    <property type="match status" value="4"/>
</dbReference>
<dbReference type="Pfam" id="PF06009">
    <property type="entry name" value="Laminin_II"/>
    <property type="match status" value="1"/>
</dbReference>
<comment type="subcellular location">
    <subcellularLocation>
        <location evidence="1">Secreted</location>
        <location evidence="1">Extracellular space</location>
        <location evidence="1">Extracellular matrix</location>
        <location evidence="1">Basement membrane</location>
    </subcellularLocation>
</comment>
<feature type="domain" description="Laminin G" evidence="14">
    <location>
        <begin position="1389"/>
        <end position="1564"/>
    </location>
</feature>
<keyword evidence="5" id="KW-0677">Repeat</keyword>
<dbReference type="GO" id="GO:0005576">
    <property type="term" value="C:extracellular region"/>
    <property type="evidence" value="ECO:0007669"/>
    <property type="project" value="UniProtKB-ARBA"/>
</dbReference>
<reference evidence="16" key="2">
    <citation type="submission" date="2025-08" db="UniProtKB">
        <authorList>
            <consortium name="Ensembl"/>
        </authorList>
    </citation>
    <scope>IDENTIFICATION</scope>
</reference>
<dbReference type="GO" id="GO:0030155">
    <property type="term" value="P:regulation of cell adhesion"/>
    <property type="evidence" value="ECO:0007669"/>
    <property type="project" value="InterPro"/>
</dbReference>
<keyword evidence="6" id="KW-0084">Basement membrane</keyword>
<dbReference type="InterPro" id="IPR002049">
    <property type="entry name" value="LE_dom"/>
</dbReference>
<proteinExistence type="predicted"/>
<evidence type="ECO:0000256" key="12">
    <source>
        <dbReference type="SAM" id="Coils"/>
    </source>
</evidence>
<evidence type="ECO:0000256" key="8">
    <source>
        <dbReference type="ARBA" id="ARBA00023157"/>
    </source>
</evidence>
<evidence type="ECO:0000256" key="9">
    <source>
        <dbReference type="ARBA" id="ARBA00023180"/>
    </source>
</evidence>
<dbReference type="FunFam" id="2.10.25.10:FF:000188">
    <property type="entry name" value="Laminin subunit gamma 2"/>
    <property type="match status" value="1"/>
</dbReference>
<accession>A0A8C3D0C2</accession>
<feature type="domain" description="Laminin EGF-like" evidence="15">
    <location>
        <begin position="96"/>
        <end position="148"/>
    </location>
</feature>
<organism evidence="16 17">
    <name type="scientific">Cairina moschata</name>
    <name type="common">Muscovy duck</name>
    <dbReference type="NCBI Taxonomy" id="8855"/>
    <lineage>
        <taxon>Eukaryota</taxon>
        <taxon>Metazoa</taxon>
        <taxon>Chordata</taxon>
        <taxon>Craniata</taxon>
        <taxon>Vertebrata</taxon>
        <taxon>Euteleostomi</taxon>
        <taxon>Archelosauria</taxon>
        <taxon>Archosauria</taxon>
        <taxon>Dinosauria</taxon>
        <taxon>Saurischia</taxon>
        <taxon>Theropoda</taxon>
        <taxon>Coelurosauria</taxon>
        <taxon>Aves</taxon>
        <taxon>Neognathae</taxon>
        <taxon>Galloanserae</taxon>
        <taxon>Anseriformes</taxon>
        <taxon>Anatidae</taxon>
        <taxon>Anatinae</taxon>
        <taxon>Cairina</taxon>
    </lineage>
</organism>
<evidence type="ECO:0000259" key="15">
    <source>
        <dbReference type="PROSITE" id="PS50027"/>
    </source>
</evidence>
<comment type="caution">
    <text evidence="11">Lacks conserved residue(s) required for the propagation of feature annotation.</text>
</comment>
<reference evidence="16" key="3">
    <citation type="submission" date="2025-09" db="UniProtKB">
        <authorList>
            <consortium name="Ensembl"/>
        </authorList>
    </citation>
    <scope>IDENTIFICATION</scope>
</reference>
<keyword evidence="10 11" id="KW-0424">Laminin EGF-like domain</keyword>
<keyword evidence="13" id="KW-1133">Transmembrane helix</keyword>
<dbReference type="Pfam" id="PF24973">
    <property type="entry name" value="EGF_LMN_ATRN"/>
    <property type="match status" value="1"/>
</dbReference>
<evidence type="ECO:0000256" key="5">
    <source>
        <dbReference type="ARBA" id="ARBA00022737"/>
    </source>
</evidence>
<evidence type="ECO:0000256" key="4">
    <source>
        <dbReference type="ARBA" id="ARBA00022729"/>
    </source>
</evidence>
<dbReference type="Ensembl" id="ENSCMMT00000029963.1">
    <property type="protein sequence ID" value="ENSCMMP00000027453.1"/>
    <property type="gene ID" value="ENSCMMG00000016433.1"/>
</dbReference>
<keyword evidence="13" id="KW-0812">Transmembrane</keyword>
<dbReference type="GO" id="GO:0045995">
    <property type="term" value="P:regulation of embryonic development"/>
    <property type="evidence" value="ECO:0007669"/>
    <property type="project" value="InterPro"/>
</dbReference>
<protein>
    <submittedName>
        <fullName evidence="16">Laminin subunit alpha 3</fullName>
    </submittedName>
</protein>
<feature type="coiled-coil region" evidence="12">
    <location>
        <begin position="453"/>
        <end position="521"/>
    </location>
</feature>
<dbReference type="FunFam" id="2.60.120.200:FF:000056">
    <property type="entry name" value="Laminin subunit alpha 3"/>
    <property type="match status" value="1"/>
</dbReference>
<reference evidence="16" key="1">
    <citation type="submission" date="2018-09" db="EMBL/GenBank/DDBJ databases">
        <title>Common duck and Muscovy duck high density SNP chip.</title>
        <authorList>
            <person name="Vignal A."/>
            <person name="Thebault N."/>
            <person name="Warren W.C."/>
        </authorList>
    </citation>
    <scope>NUCLEOTIDE SEQUENCE [LARGE SCALE GENOMIC DNA]</scope>
</reference>
<feature type="domain" description="Laminin G" evidence="14">
    <location>
        <begin position="712"/>
        <end position="915"/>
    </location>
</feature>
<dbReference type="GO" id="GO:0007155">
    <property type="term" value="P:cell adhesion"/>
    <property type="evidence" value="ECO:0007669"/>
    <property type="project" value="UniProtKB-KW"/>
</dbReference>
<dbReference type="InterPro" id="IPR013320">
    <property type="entry name" value="ConA-like_dom_sf"/>
</dbReference>
<evidence type="ECO:0000256" key="7">
    <source>
        <dbReference type="ARBA" id="ARBA00022889"/>
    </source>
</evidence>
<dbReference type="PANTHER" id="PTHR15036">
    <property type="entry name" value="PIKACHURIN-LIKE PROTEIN"/>
    <property type="match status" value="1"/>
</dbReference>
<dbReference type="InterPro" id="IPR050372">
    <property type="entry name" value="Neurexin-related_CASP"/>
</dbReference>
<evidence type="ECO:0000256" key="3">
    <source>
        <dbReference type="ARBA" id="ARBA00022530"/>
    </source>
</evidence>
<dbReference type="InterPro" id="IPR001791">
    <property type="entry name" value="Laminin_G"/>
</dbReference>
<dbReference type="CDD" id="cd00110">
    <property type="entry name" value="LamG"/>
    <property type="match status" value="4"/>
</dbReference>
<sequence length="1567" mass="175528">MPRRNSLYLPYPCTFCPHAKQKSGFNILECGLGFYRENKGVFTGRCVPCNCNGNSNRCQDGTGKCFNCQYNTAGEKCERCKDGYFGDATQGSCRICPCPYTNRFATGCVANGEEIQCLCKEGYTGVHCERCAPGYFGNPQKYGGYCQKCSCNNNGQLASCDRLTGECFNNEPKDVDPNEDCDSCDSCVITLLKDLSTIGDELQLIKSQLQNVRADTNTLEQMRHLEIRIKDLKVLLNNYRSVVRNQGSKADELEKEFSKLNHDISALQEKAEVNYKAAEMLFNNFGQTHQKGKDLVSRIQIVVNNIQVLLEQIAGTNAEGNNLPLGDAAKELAEAQQMMTEMRNRNFSQLQADAVKERKEAQLLLERVKNELQKYHQENHGLVKIVRDSLNEFESKLTDLREALNEATAQTKQAENLNSENGVLLEDIKNSVLDILSSARSSLTQANSMLGLLQKSKEEYETLAAQLDGARKDMNGKLTNSSLSASKEPLVVRAEEHAKSLQDLAKQLEEIKNNARKDELVGCAVEASTAYDNIINAIKAAEEAANKAGTAADSALSTVKREDLSGKAAKLKAESSTLLNQAQETEGKLKEFAHVFVCVSDDIGDILTSAKDMVKNAKDVTTNVLSELLPIKTDVEKIKTTYGSAQSAGFSKALTEANNSVKKLTNQLPDLFSKIESINQQLMPISNISENVNRIRELIQQARDAANKVAIPMRFNGSSGVEVRPPSNLEDLKAYTSLSFFLQRPQKRSDMPQRASNKFVLYLGNKDASKDYIGMAVKNGHLTCVYNLGDYEAEIAVQPLVIESNTEEAIMDQVKLERIYQYVKLNYIKAATSTSPENERPATMSSEGIDTLLDLDPSSVVFYVGGYPPDFRPPRSLDYPHYEGCIELDNLNENIISLYNFKRTFNLNTTEVQPCRRYKEESDQNYFEGTGYASVTYKETNANVPIRYEQTIQTTADEGIIFFAANEDQFISVLIKDGHPVFRYKIGSEPPKQIERNHEVCLCNKGCSCLFVFFIFIFFICYIVNIILVYPLKYQTTKLFLLPFPETRFNITTPPFRGCMKNVKNPKTASLVFDETVGVSKKCSDDWKVTKRGILKHLLEFIDSVLLLDVIFFIGQKLYLVTCDVSLLVDDKPTSILVDSSRSQISMQPVIFGGGDFEGCISNIFIERYLSILMPTAKPEYVNLHSCSEMQNMQNTVVPPKPYSAFHKLSFTASFLENRKNTISNKRDLCMNMLTFPYRLHFSVDIRTQSSRGLIIFMEETSENSYISLHISKGHFVFSLSSGGKRFKLKTSTKYNDGQWHTVVFSRDGKNVLLVVDGLAAQHGRLARNSPVSIKPPIYLGGLPSLKRQSIPVKSFKGCLRNFKMNGKIMNAPQQKNGVLPCLDIPMEMGIYFFKEGGYIAIDNLRMGLDFRIVFTIRPRSSTGVLLHSGNKPDNYLTIYMEEGKVIKFQNRCFLKNSAVSGWFFSRPEKEYSCTCLFAVSQKGNAVQLDVGTQSNYTTGHPPFSPRRLHQPLYFGKIPANLDTPWLPVKDSFFGCLRNININDKPVSTRRISEVHGGVSLHGCPAT</sequence>
<dbReference type="InterPro" id="IPR009254">
    <property type="entry name" value="Laminin_aI"/>
</dbReference>
<evidence type="ECO:0000259" key="14">
    <source>
        <dbReference type="PROSITE" id="PS50025"/>
    </source>
</evidence>
<name>A0A8C3D0C2_CAIMO</name>
<keyword evidence="4" id="KW-0732">Signal</keyword>
<dbReference type="FunFam" id="2.60.120.200:FF:000150">
    <property type="entry name" value="Laminin subunit alpha 5"/>
    <property type="match status" value="1"/>
</dbReference>
<evidence type="ECO:0000256" key="2">
    <source>
        <dbReference type="ARBA" id="ARBA00022525"/>
    </source>
</evidence>
<feature type="disulfide bond" evidence="11">
    <location>
        <begin position="96"/>
        <end position="108"/>
    </location>
</feature>
<dbReference type="SMART" id="SM00282">
    <property type="entry name" value="LamG"/>
    <property type="match status" value="4"/>
</dbReference>
<keyword evidence="17" id="KW-1185">Reference proteome</keyword>
<dbReference type="GO" id="GO:0030334">
    <property type="term" value="P:regulation of cell migration"/>
    <property type="evidence" value="ECO:0007669"/>
    <property type="project" value="InterPro"/>
</dbReference>
<keyword evidence="13" id="KW-0472">Membrane</keyword>
<dbReference type="PROSITE" id="PS50027">
    <property type="entry name" value="EGF_LAM_2"/>
    <property type="match status" value="2"/>
</dbReference>
<keyword evidence="9" id="KW-0325">Glycoprotein</keyword>
<dbReference type="SUPFAM" id="SSF57196">
    <property type="entry name" value="EGF/Laminin"/>
    <property type="match status" value="1"/>
</dbReference>
<dbReference type="SUPFAM" id="SSF49899">
    <property type="entry name" value="Concanavalin A-like lectins/glucanases"/>
    <property type="match status" value="4"/>
</dbReference>
<feature type="domain" description="Laminin G" evidence="14">
    <location>
        <begin position="1212"/>
        <end position="1382"/>
    </location>
</feature>
<evidence type="ECO:0000256" key="11">
    <source>
        <dbReference type="PROSITE-ProRule" id="PRU00460"/>
    </source>
</evidence>
<feature type="transmembrane region" description="Helical" evidence="13">
    <location>
        <begin position="1010"/>
        <end position="1032"/>
    </location>
</feature>
<feature type="coiled-coil region" evidence="12">
    <location>
        <begin position="661"/>
        <end position="705"/>
    </location>
</feature>
<keyword evidence="3" id="KW-0272">Extracellular matrix</keyword>
<dbReference type="Pfam" id="PF00053">
    <property type="entry name" value="EGF_laminin"/>
    <property type="match status" value="1"/>
</dbReference>
<evidence type="ECO:0000256" key="6">
    <source>
        <dbReference type="ARBA" id="ARBA00022869"/>
    </source>
</evidence>
<dbReference type="PANTHER" id="PTHR15036:SF47">
    <property type="entry name" value="LAMININ SUBUNIT ALPHA-4"/>
    <property type="match status" value="1"/>
</dbReference>
<evidence type="ECO:0000256" key="1">
    <source>
        <dbReference type="ARBA" id="ARBA00004302"/>
    </source>
</evidence>
<feature type="transmembrane region" description="Helical" evidence="13">
    <location>
        <begin position="1098"/>
        <end position="1119"/>
    </location>
</feature>
<evidence type="ECO:0000313" key="17">
    <source>
        <dbReference type="Proteomes" id="UP000694556"/>
    </source>
</evidence>
<dbReference type="GO" id="GO:0005604">
    <property type="term" value="C:basement membrane"/>
    <property type="evidence" value="ECO:0007669"/>
    <property type="project" value="UniProtKB-SubCell"/>
</dbReference>
<dbReference type="Proteomes" id="UP000694556">
    <property type="component" value="Chromosome 2"/>
</dbReference>
<dbReference type="FunFam" id="2.10.25.10:FF:000033">
    <property type="entry name" value="Laminin subunit alpha 2"/>
    <property type="match status" value="1"/>
</dbReference>
<dbReference type="InterPro" id="IPR056863">
    <property type="entry name" value="LMN_ATRN_NET-like_EGF"/>
</dbReference>
<feature type="disulfide bond" evidence="11">
    <location>
        <begin position="119"/>
        <end position="128"/>
    </location>
</feature>
<dbReference type="Pfam" id="PF06008">
    <property type="entry name" value="Laminin_I"/>
    <property type="match status" value="1"/>
</dbReference>
<feature type="coiled-coil region" evidence="12">
    <location>
        <begin position="222"/>
        <end position="270"/>
    </location>
</feature>
<keyword evidence="2" id="KW-0964">Secreted</keyword>
<feature type="domain" description="Laminin EGF-like" evidence="15">
    <location>
        <begin position="49"/>
        <end position="95"/>
    </location>
</feature>